<keyword evidence="3" id="KW-1185">Reference proteome</keyword>
<dbReference type="Proteomes" id="UP000789390">
    <property type="component" value="Unassembled WGS sequence"/>
</dbReference>
<gene>
    <name evidence="2" type="ORF">DGAL_LOCUS12747</name>
</gene>
<keyword evidence="1" id="KW-0732">Signal</keyword>
<dbReference type="AlphaFoldDB" id="A0A8J2S0V7"/>
<proteinExistence type="predicted"/>
<comment type="caution">
    <text evidence="2">The sequence shown here is derived from an EMBL/GenBank/DDBJ whole genome shotgun (WGS) entry which is preliminary data.</text>
</comment>
<evidence type="ECO:0000256" key="1">
    <source>
        <dbReference type="SAM" id="SignalP"/>
    </source>
</evidence>
<sequence length="86" mass="9861">MYQKQAHSVFLAVVVLGLLLAVSIQAYPSWSGRKKRSQVNPADVTQLLGNHLEYGSQTDDDRDSADIQETVFDDIWRYFRRNSKIC</sequence>
<evidence type="ECO:0000313" key="2">
    <source>
        <dbReference type="EMBL" id="CAH0109275.1"/>
    </source>
</evidence>
<evidence type="ECO:0000313" key="3">
    <source>
        <dbReference type="Proteomes" id="UP000789390"/>
    </source>
</evidence>
<organism evidence="2 3">
    <name type="scientific">Daphnia galeata</name>
    <dbReference type="NCBI Taxonomy" id="27404"/>
    <lineage>
        <taxon>Eukaryota</taxon>
        <taxon>Metazoa</taxon>
        <taxon>Ecdysozoa</taxon>
        <taxon>Arthropoda</taxon>
        <taxon>Crustacea</taxon>
        <taxon>Branchiopoda</taxon>
        <taxon>Diplostraca</taxon>
        <taxon>Cladocera</taxon>
        <taxon>Anomopoda</taxon>
        <taxon>Daphniidae</taxon>
        <taxon>Daphnia</taxon>
    </lineage>
</organism>
<feature type="chain" id="PRO_5035150274" evidence="1">
    <location>
        <begin position="27"/>
        <end position="86"/>
    </location>
</feature>
<dbReference type="OrthoDB" id="6514900at2759"/>
<accession>A0A8J2S0V7</accession>
<dbReference type="EMBL" id="CAKKLH010000292">
    <property type="protein sequence ID" value="CAH0109275.1"/>
    <property type="molecule type" value="Genomic_DNA"/>
</dbReference>
<feature type="signal peptide" evidence="1">
    <location>
        <begin position="1"/>
        <end position="26"/>
    </location>
</feature>
<reference evidence="2" key="1">
    <citation type="submission" date="2021-11" db="EMBL/GenBank/DDBJ databases">
        <authorList>
            <person name="Schell T."/>
        </authorList>
    </citation>
    <scope>NUCLEOTIDE SEQUENCE</scope>
    <source>
        <strain evidence="2">M5</strain>
    </source>
</reference>
<name>A0A8J2S0V7_9CRUS</name>
<protein>
    <submittedName>
        <fullName evidence="2">Uncharacterized protein</fullName>
    </submittedName>
</protein>